<evidence type="ECO:0000256" key="2">
    <source>
        <dbReference type="ARBA" id="ARBA00004275"/>
    </source>
</evidence>
<name>A0A2S2P298_SCHGA</name>
<dbReference type="InterPro" id="IPR006091">
    <property type="entry name" value="Acyl-CoA_Oxase/DH_mid-dom"/>
</dbReference>
<dbReference type="GO" id="GO:0005504">
    <property type="term" value="F:fatty acid binding"/>
    <property type="evidence" value="ECO:0007669"/>
    <property type="project" value="TreeGrafter"/>
</dbReference>
<dbReference type="PANTHER" id="PTHR10909">
    <property type="entry name" value="ELECTRON TRANSPORT OXIDOREDUCTASE"/>
    <property type="match status" value="1"/>
</dbReference>
<comment type="similarity">
    <text evidence="4">Belongs to the acyl-CoA oxidase family.</text>
</comment>
<evidence type="ECO:0000256" key="10">
    <source>
        <dbReference type="ARBA" id="ARBA00023140"/>
    </source>
</evidence>
<comment type="subcellular location">
    <subcellularLocation>
        <location evidence="2">Peroxisome</location>
    </subcellularLocation>
</comment>
<dbReference type="Gene3D" id="1.10.540.10">
    <property type="entry name" value="Acyl-CoA dehydrogenase/oxidase, N-terminal domain"/>
    <property type="match status" value="1"/>
</dbReference>
<dbReference type="InterPro" id="IPR037069">
    <property type="entry name" value="AcylCoA_DH/ox_N_sf"/>
</dbReference>
<dbReference type="GO" id="GO:0003997">
    <property type="term" value="F:acyl-CoA oxidase activity"/>
    <property type="evidence" value="ECO:0007669"/>
    <property type="project" value="InterPro"/>
</dbReference>
<organism evidence="13">
    <name type="scientific">Schizaphis graminum</name>
    <name type="common">Green bug aphid</name>
    <dbReference type="NCBI Taxonomy" id="13262"/>
    <lineage>
        <taxon>Eukaryota</taxon>
        <taxon>Metazoa</taxon>
        <taxon>Ecdysozoa</taxon>
        <taxon>Arthropoda</taxon>
        <taxon>Hexapoda</taxon>
        <taxon>Insecta</taxon>
        <taxon>Pterygota</taxon>
        <taxon>Neoptera</taxon>
        <taxon>Paraneoptera</taxon>
        <taxon>Hemiptera</taxon>
        <taxon>Sternorrhyncha</taxon>
        <taxon>Aphidomorpha</taxon>
        <taxon>Aphidoidea</taxon>
        <taxon>Aphididae</taxon>
        <taxon>Aphidini</taxon>
        <taxon>Schizaphis</taxon>
    </lineage>
</organism>
<keyword evidence="7" id="KW-0276">Fatty acid metabolism</keyword>
<keyword evidence="8" id="KW-0560">Oxidoreductase</keyword>
<evidence type="ECO:0000256" key="5">
    <source>
        <dbReference type="ARBA" id="ARBA00022630"/>
    </source>
</evidence>
<dbReference type="PANTHER" id="PTHR10909:SF250">
    <property type="entry name" value="PEROXISOMAL ACYL-COENZYME A OXIDASE 1"/>
    <property type="match status" value="1"/>
</dbReference>
<keyword evidence="10" id="KW-0576">Peroxisome</keyword>
<dbReference type="FunFam" id="2.40.110.10:FF:000003">
    <property type="entry name" value="Acyl-coenzyme A oxidase"/>
    <property type="match status" value="1"/>
</dbReference>
<evidence type="ECO:0000256" key="1">
    <source>
        <dbReference type="ARBA" id="ARBA00001974"/>
    </source>
</evidence>
<feature type="domain" description="Acyl-CoA oxidase/dehydrogenase middle" evidence="11">
    <location>
        <begin position="151"/>
        <end position="260"/>
    </location>
</feature>
<gene>
    <name evidence="13" type="ORF">g.53502</name>
</gene>
<comment type="pathway">
    <text evidence="3">Lipid metabolism; peroxisomal fatty acid beta-oxidation.</text>
</comment>
<evidence type="ECO:0000256" key="7">
    <source>
        <dbReference type="ARBA" id="ARBA00022832"/>
    </source>
</evidence>
<evidence type="ECO:0000259" key="12">
    <source>
        <dbReference type="Pfam" id="PF14749"/>
    </source>
</evidence>
<sequence length="286" mass="32397">MKLKVNEDLRKEREKCTFNIEELTNFLDGGADKTLSRRKLESYFLSDPNLKDEIPMEYLSHKERYEAAVRKSCILFKKANEWQQNEDSGSNSMDVYKSLLGGSVGSAIIKDGSPFAVHYVMFIPTIMGQGTLEQQGEWVGRAFSNQIIGTYAQTELGHGTFIRGLETICTYDPATEEFVLNSPTLTSYKWWPGGLGHTCNYAVVIAQLYTQGKCHGIHPFIVQLRDEETWKPMPGIKIGEIGSKLGMNSTNNGYLAFDNVRIPRMNMLMKNAQVLKVKYYSLKFNS</sequence>
<evidence type="ECO:0000256" key="4">
    <source>
        <dbReference type="ARBA" id="ARBA00006288"/>
    </source>
</evidence>
<dbReference type="EMBL" id="GGMR01010843">
    <property type="protein sequence ID" value="MBY23462.1"/>
    <property type="molecule type" value="Transcribed_RNA"/>
</dbReference>
<proteinExistence type="inferred from homology"/>
<evidence type="ECO:0000256" key="9">
    <source>
        <dbReference type="ARBA" id="ARBA00023098"/>
    </source>
</evidence>
<keyword evidence="9" id="KW-0443">Lipid metabolism</keyword>
<feature type="domain" description="Acyl-coenzyme A oxidase N-terminal" evidence="12">
    <location>
        <begin position="19"/>
        <end position="148"/>
    </location>
</feature>
<dbReference type="GO" id="GO:0055088">
    <property type="term" value="P:lipid homeostasis"/>
    <property type="evidence" value="ECO:0007669"/>
    <property type="project" value="TreeGrafter"/>
</dbReference>
<dbReference type="GO" id="GO:0005777">
    <property type="term" value="C:peroxisome"/>
    <property type="evidence" value="ECO:0007669"/>
    <property type="project" value="UniProtKB-SubCell"/>
</dbReference>
<dbReference type="InterPro" id="IPR046373">
    <property type="entry name" value="Acyl-CoA_Oxase/DH_mid-dom_sf"/>
</dbReference>
<dbReference type="InterPro" id="IPR009100">
    <property type="entry name" value="AcylCoA_DH/oxidase_NM_dom_sf"/>
</dbReference>
<dbReference type="Pfam" id="PF14749">
    <property type="entry name" value="Acyl-CoA_ox_N"/>
    <property type="match status" value="1"/>
</dbReference>
<dbReference type="Pfam" id="PF02770">
    <property type="entry name" value="Acyl-CoA_dh_M"/>
    <property type="match status" value="1"/>
</dbReference>
<accession>A0A2S2P298</accession>
<evidence type="ECO:0000256" key="6">
    <source>
        <dbReference type="ARBA" id="ARBA00022827"/>
    </source>
</evidence>
<dbReference type="GO" id="GO:0033540">
    <property type="term" value="P:fatty acid beta-oxidation using acyl-CoA oxidase"/>
    <property type="evidence" value="ECO:0007669"/>
    <property type="project" value="TreeGrafter"/>
</dbReference>
<evidence type="ECO:0000256" key="3">
    <source>
        <dbReference type="ARBA" id="ARBA00004846"/>
    </source>
</evidence>
<reference evidence="13" key="1">
    <citation type="submission" date="2018-04" db="EMBL/GenBank/DDBJ databases">
        <title>Transcriptome of Schizaphis graminum biotype I.</title>
        <authorList>
            <person name="Scully E.D."/>
            <person name="Geib S.M."/>
            <person name="Palmer N.A."/>
            <person name="Koch K."/>
            <person name="Bradshaw J."/>
            <person name="Heng-Moss T."/>
            <person name="Sarath G."/>
        </authorList>
    </citation>
    <scope>NUCLEOTIDE SEQUENCE</scope>
</reference>
<comment type="cofactor">
    <cofactor evidence="1">
        <name>FAD</name>
        <dbReference type="ChEBI" id="CHEBI:57692"/>
    </cofactor>
</comment>
<dbReference type="Gene3D" id="2.40.110.10">
    <property type="entry name" value="Butyryl-CoA Dehydrogenase, subunit A, domain 2"/>
    <property type="match status" value="1"/>
</dbReference>
<protein>
    <submittedName>
        <fullName evidence="13">Putative peroxisomal acyl-coenzyme A oxidase 1</fullName>
    </submittedName>
</protein>
<keyword evidence="5" id="KW-0285">Flavoprotein</keyword>
<dbReference type="FunFam" id="1.10.540.10:FF:000006">
    <property type="entry name" value="Acyl-coenzyme A oxidase"/>
    <property type="match status" value="1"/>
</dbReference>
<evidence type="ECO:0000259" key="11">
    <source>
        <dbReference type="Pfam" id="PF02770"/>
    </source>
</evidence>
<dbReference type="AlphaFoldDB" id="A0A2S2P298"/>
<evidence type="ECO:0000313" key="13">
    <source>
        <dbReference type="EMBL" id="MBY23462.1"/>
    </source>
</evidence>
<keyword evidence="6" id="KW-0274">FAD</keyword>
<dbReference type="SUPFAM" id="SSF56645">
    <property type="entry name" value="Acyl-CoA dehydrogenase NM domain-like"/>
    <property type="match status" value="1"/>
</dbReference>
<dbReference type="GO" id="GO:0071949">
    <property type="term" value="F:FAD binding"/>
    <property type="evidence" value="ECO:0007669"/>
    <property type="project" value="InterPro"/>
</dbReference>
<dbReference type="InterPro" id="IPR029320">
    <property type="entry name" value="Acyl-CoA_ox_N"/>
</dbReference>
<evidence type="ECO:0000256" key="8">
    <source>
        <dbReference type="ARBA" id="ARBA00023002"/>
    </source>
</evidence>
<dbReference type="InterPro" id="IPR012258">
    <property type="entry name" value="Acyl-CoA_oxidase"/>
</dbReference>